<dbReference type="Pfam" id="PF05135">
    <property type="entry name" value="Phage_connect_1"/>
    <property type="match status" value="1"/>
</dbReference>
<dbReference type="CDD" id="cd08054">
    <property type="entry name" value="gp6"/>
    <property type="match status" value="1"/>
</dbReference>
<keyword evidence="2" id="KW-1185">Reference proteome</keyword>
<gene>
    <name evidence="1" type="ordered locus">Emin_1085</name>
</gene>
<protein>
    <recommendedName>
        <fullName evidence="3">Phage gp6-like head-tail connector protein</fullName>
    </recommendedName>
</protein>
<proteinExistence type="predicted"/>
<reference evidence="1 2" key="1">
    <citation type="journal article" date="2009" name="Appl. Environ. Microbiol.">
        <title>Genomic analysis of 'Elusimicrobium minutum,' the first cultivated representative of the phylum 'Elusimicrobia' (formerly termite group 1).</title>
        <authorList>
            <person name="Herlemann D.P.R."/>
            <person name="Geissinger O."/>
            <person name="Ikeda-Ohtsubo W."/>
            <person name="Kunin V."/>
            <person name="Sun H."/>
            <person name="Lapidus A."/>
            <person name="Hugenholtz P."/>
            <person name="Brune A."/>
        </authorList>
    </citation>
    <scope>NUCLEOTIDE SEQUENCE [LARGE SCALE GENOMIC DNA]</scope>
    <source>
        <strain evidence="1 2">Pei191</strain>
    </source>
</reference>
<dbReference type="HOGENOM" id="CLU_1479848_0_0_0"/>
<dbReference type="RefSeq" id="WP_012415252.1">
    <property type="nucleotide sequence ID" value="NC_010644.1"/>
</dbReference>
<organism evidence="1 2">
    <name type="scientific">Elusimicrobium minutum (strain Pei191)</name>
    <dbReference type="NCBI Taxonomy" id="445932"/>
    <lineage>
        <taxon>Bacteria</taxon>
        <taxon>Pseudomonadati</taxon>
        <taxon>Elusimicrobiota</taxon>
        <taxon>Elusimicrobia</taxon>
        <taxon>Elusimicrobiales</taxon>
        <taxon>Elusimicrobiaceae</taxon>
        <taxon>Elusimicrobium</taxon>
    </lineage>
</organism>
<dbReference type="AlphaFoldDB" id="B2KDP1"/>
<sequence>MTRLLTGLEEVKKYLNIGGETHDEVLQILVESLSSAVEVYLGRFVIERIIETEFHFFDRPSKTMQTNFYPLKEVFEITLNSEKINLSMFNVDRTNGIIRKIEGSFLGTVCINYKTGIADTIQNVPKDIKLALWHWIKHIYLKNEGNIKAETLGDYSVSYGEYNDSMPEITLDLLENYRKLGL</sequence>
<dbReference type="Proteomes" id="UP000001029">
    <property type="component" value="Chromosome"/>
</dbReference>
<dbReference type="EMBL" id="CP001055">
    <property type="protein sequence ID" value="ACC98637.1"/>
    <property type="molecule type" value="Genomic_DNA"/>
</dbReference>
<dbReference type="KEGG" id="emi:Emin_1085"/>
<dbReference type="STRING" id="445932.Emin_1085"/>
<evidence type="ECO:0000313" key="2">
    <source>
        <dbReference type="Proteomes" id="UP000001029"/>
    </source>
</evidence>
<dbReference type="InterPro" id="IPR021146">
    <property type="entry name" value="Phage_gp6-like_head-tail"/>
</dbReference>
<dbReference type="OrthoDB" id="4940937at2"/>
<dbReference type="InterPro" id="IPR053746">
    <property type="entry name" value="Viral_HT_Connector_Assembly"/>
</dbReference>
<dbReference type="Gene3D" id="1.10.246.150">
    <property type="match status" value="1"/>
</dbReference>
<name>B2KDP1_ELUMP</name>
<evidence type="ECO:0000313" key="1">
    <source>
        <dbReference type="EMBL" id="ACC98637.1"/>
    </source>
</evidence>
<evidence type="ECO:0008006" key="3">
    <source>
        <dbReference type="Google" id="ProtNLM"/>
    </source>
</evidence>
<accession>B2KDP1</accession>